<protein>
    <submittedName>
        <fullName evidence="1">Uncharacterized protein</fullName>
    </submittedName>
</protein>
<name>A0A0E9RAW8_ANGAN</name>
<proteinExistence type="predicted"/>
<reference evidence="1" key="1">
    <citation type="submission" date="2014-11" db="EMBL/GenBank/DDBJ databases">
        <authorList>
            <person name="Amaro Gonzalez C."/>
        </authorList>
    </citation>
    <scope>NUCLEOTIDE SEQUENCE</scope>
</reference>
<sequence>MMNLGGLGFFYCNCQHNAEMHFLKNNIS</sequence>
<reference evidence="1" key="2">
    <citation type="journal article" date="2015" name="Fish Shellfish Immunol.">
        <title>Early steps in the European eel (Anguilla anguilla)-Vibrio vulnificus interaction in the gills: Role of the RtxA13 toxin.</title>
        <authorList>
            <person name="Callol A."/>
            <person name="Pajuelo D."/>
            <person name="Ebbesson L."/>
            <person name="Teles M."/>
            <person name="MacKenzie S."/>
            <person name="Amaro C."/>
        </authorList>
    </citation>
    <scope>NUCLEOTIDE SEQUENCE</scope>
</reference>
<dbReference type="AlphaFoldDB" id="A0A0E9RAW8"/>
<evidence type="ECO:0000313" key="1">
    <source>
        <dbReference type="EMBL" id="JAH25932.1"/>
    </source>
</evidence>
<accession>A0A0E9RAW8</accession>
<organism evidence="1">
    <name type="scientific">Anguilla anguilla</name>
    <name type="common">European freshwater eel</name>
    <name type="synonym">Muraena anguilla</name>
    <dbReference type="NCBI Taxonomy" id="7936"/>
    <lineage>
        <taxon>Eukaryota</taxon>
        <taxon>Metazoa</taxon>
        <taxon>Chordata</taxon>
        <taxon>Craniata</taxon>
        <taxon>Vertebrata</taxon>
        <taxon>Euteleostomi</taxon>
        <taxon>Actinopterygii</taxon>
        <taxon>Neopterygii</taxon>
        <taxon>Teleostei</taxon>
        <taxon>Anguilliformes</taxon>
        <taxon>Anguillidae</taxon>
        <taxon>Anguilla</taxon>
    </lineage>
</organism>
<dbReference type="EMBL" id="GBXM01082645">
    <property type="protein sequence ID" value="JAH25932.1"/>
    <property type="molecule type" value="Transcribed_RNA"/>
</dbReference>